<gene>
    <name evidence="2" type="ORF">IAB12_01270</name>
</gene>
<feature type="transmembrane region" description="Helical" evidence="1">
    <location>
        <begin position="313"/>
        <end position="330"/>
    </location>
</feature>
<evidence type="ECO:0000313" key="2">
    <source>
        <dbReference type="EMBL" id="HIV98395.1"/>
    </source>
</evidence>
<evidence type="ECO:0000313" key="3">
    <source>
        <dbReference type="Proteomes" id="UP000823936"/>
    </source>
</evidence>
<feature type="transmembrane region" description="Helical" evidence="1">
    <location>
        <begin position="59"/>
        <end position="80"/>
    </location>
</feature>
<dbReference type="AlphaFoldDB" id="A0A9D1PSG9"/>
<reference evidence="2" key="2">
    <citation type="submission" date="2021-04" db="EMBL/GenBank/DDBJ databases">
        <authorList>
            <person name="Gilroy R."/>
        </authorList>
    </citation>
    <scope>NUCLEOTIDE SEQUENCE</scope>
    <source>
        <strain evidence="2">Gambia11-129</strain>
    </source>
</reference>
<keyword evidence="1" id="KW-1133">Transmembrane helix</keyword>
<feature type="transmembrane region" description="Helical" evidence="1">
    <location>
        <begin position="86"/>
        <end position="107"/>
    </location>
</feature>
<dbReference type="EMBL" id="DXHU01000005">
    <property type="protein sequence ID" value="HIV98395.1"/>
    <property type="molecule type" value="Genomic_DNA"/>
</dbReference>
<feature type="transmembrane region" description="Helical" evidence="1">
    <location>
        <begin position="284"/>
        <end position="301"/>
    </location>
</feature>
<comment type="caution">
    <text evidence="2">The sequence shown here is derived from an EMBL/GenBank/DDBJ whole genome shotgun (WGS) entry which is preliminary data.</text>
</comment>
<evidence type="ECO:0000256" key="1">
    <source>
        <dbReference type="SAM" id="Phobius"/>
    </source>
</evidence>
<feature type="transmembrane region" description="Helical" evidence="1">
    <location>
        <begin position="245"/>
        <end position="264"/>
    </location>
</feature>
<feature type="transmembrane region" description="Helical" evidence="1">
    <location>
        <begin position="214"/>
        <end position="233"/>
    </location>
</feature>
<feature type="transmembrane region" description="Helical" evidence="1">
    <location>
        <begin position="119"/>
        <end position="138"/>
    </location>
</feature>
<accession>A0A9D1PSG9</accession>
<protein>
    <submittedName>
        <fullName evidence="2">Uncharacterized protein</fullName>
    </submittedName>
</protein>
<feature type="transmembrane region" description="Helical" evidence="1">
    <location>
        <begin position="336"/>
        <end position="356"/>
    </location>
</feature>
<organism evidence="2 3">
    <name type="scientific">Candidatus Ornithospirochaeta avicola</name>
    <dbReference type="NCBI Taxonomy" id="2840896"/>
    <lineage>
        <taxon>Bacteria</taxon>
        <taxon>Pseudomonadati</taxon>
        <taxon>Spirochaetota</taxon>
        <taxon>Spirochaetia</taxon>
        <taxon>Spirochaetales</taxon>
        <taxon>Spirochaetaceae</taxon>
        <taxon>Spirochaetaceae incertae sedis</taxon>
        <taxon>Candidatus Ornithospirochaeta</taxon>
    </lineage>
</organism>
<proteinExistence type="predicted"/>
<sequence length="423" mass="48565">MLRSAVLSFYFGSETINEIINTSYAPFNQVRKTLEDGNSNASLLADRDDETDSAISLDILLYILLIPLSALFSLFLSYFFKYSFFSLFLMLFLYSTFLFIYLVQNAISTALIKENRGVLHNLLSLFFSLLSLLFLFLFKNLGIHSLSLSLSGSSLITLLLTLTITKKKSFHFIKKYDSKYSSSLVYTALSALFILVLFYVSAREKRATYFANSYIIALLPSSVAISFFISTSYKRTELKKAYRYYISFISLSTLLLIAFSNEIVEVLYEGGNFYSDDVKANSAMLFYVLVSSFFMSTSIFFERILYLENEKKVIISIMLRIISALIFMFLNLSTEIIMLFSFLICLIFLICTQNFISKKEIIKETILSLSCCFPIIVYIFFPFVRIGDVADDKLSELFLSLLLGLFLFLLSLYPIALNIRRKR</sequence>
<feature type="transmembrane region" description="Helical" evidence="1">
    <location>
        <begin position="365"/>
        <end position="385"/>
    </location>
</feature>
<name>A0A9D1PSG9_9SPIO</name>
<feature type="transmembrane region" description="Helical" evidence="1">
    <location>
        <begin position="397"/>
        <end position="417"/>
    </location>
</feature>
<reference evidence="2" key="1">
    <citation type="journal article" date="2021" name="PeerJ">
        <title>Extensive microbial diversity within the chicken gut microbiome revealed by metagenomics and culture.</title>
        <authorList>
            <person name="Gilroy R."/>
            <person name="Ravi A."/>
            <person name="Getino M."/>
            <person name="Pursley I."/>
            <person name="Horton D.L."/>
            <person name="Alikhan N.F."/>
            <person name="Baker D."/>
            <person name="Gharbi K."/>
            <person name="Hall N."/>
            <person name="Watson M."/>
            <person name="Adriaenssens E.M."/>
            <person name="Foster-Nyarko E."/>
            <person name="Jarju S."/>
            <person name="Secka A."/>
            <person name="Antonio M."/>
            <person name="Oren A."/>
            <person name="Chaudhuri R.R."/>
            <person name="La Ragione R."/>
            <person name="Hildebrand F."/>
            <person name="Pallen M.J."/>
        </authorList>
    </citation>
    <scope>NUCLEOTIDE SEQUENCE</scope>
    <source>
        <strain evidence="2">Gambia11-129</strain>
    </source>
</reference>
<dbReference type="Proteomes" id="UP000823936">
    <property type="component" value="Unassembled WGS sequence"/>
</dbReference>
<keyword evidence="1" id="KW-0812">Transmembrane</keyword>
<feature type="transmembrane region" description="Helical" evidence="1">
    <location>
        <begin position="144"/>
        <end position="164"/>
    </location>
</feature>
<feature type="transmembrane region" description="Helical" evidence="1">
    <location>
        <begin position="184"/>
        <end position="202"/>
    </location>
</feature>
<keyword evidence="1" id="KW-0472">Membrane</keyword>